<gene>
    <name evidence="2" type="ORF">ACH429_04940</name>
</gene>
<reference evidence="2 3" key="1">
    <citation type="submission" date="2024-10" db="EMBL/GenBank/DDBJ databases">
        <title>The Natural Products Discovery Center: Release of the First 8490 Sequenced Strains for Exploring Actinobacteria Biosynthetic Diversity.</title>
        <authorList>
            <person name="Kalkreuter E."/>
            <person name="Kautsar S.A."/>
            <person name="Yang D."/>
            <person name="Bader C.D."/>
            <person name="Teijaro C.N."/>
            <person name="Fluegel L."/>
            <person name="Davis C.M."/>
            <person name="Simpson J.R."/>
            <person name="Lauterbach L."/>
            <person name="Steele A.D."/>
            <person name="Gui C."/>
            <person name="Meng S."/>
            <person name="Li G."/>
            <person name="Viehrig K."/>
            <person name="Ye F."/>
            <person name="Su P."/>
            <person name="Kiefer A.F."/>
            <person name="Nichols A."/>
            <person name="Cepeda A.J."/>
            <person name="Yan W."/>
            <person name="Fan B."/>
            <person name="Jiang Y."/>
            <person name="Adhikari A."/>
            <person name="Zheng C.-J."/>
            <person name="Schuster L."/>
            <person name="Cowan T.M."/>
            <person name="Smanski M.J."/>
            <person name="Chevrette M.G."/>
            <person name="De Carvalho L.P.S."/>
            <person name="Shen B."/>
        </authorList>
    </citation>
    <scope>NUCLEOTIDE SEQUENCE [LARGE SCALE GENOMIC DNA]</scope>
    <source>
        <strain evidence="2 3">NPDC020327</strain>
    </source>
</reference>
<dbReference type="PANTHER" id="PTHR42305">
    <property type="entry name" value="MEMBRANE PROTEIN RV1733C-RELATED"/>
    <property type="match status" value="1"/>
</dbReference>
<organism evidence="2 3">
    <name type="scientific">Streptomyces pathocidini</name>
    <dbReference type="NCBI Taxonomy" id="1650571"/>
    <lineage>
        <taxon>Bacteria</taxon>
        <taxon>Bacillati</taxon>
        <taxon>Actinomycetota</taxon>
        <taxon>Actinomycetes</taxon>
        <taxon>Kitasatosporales</taxon>
        <taxon>Streptomycetaceae</taxon>
        <taxon>Streptomyces</taxon>
    </lineage>
</organism>
<evidence type="ECO:0000256" key="1">
    <source>
        <dbReference type="SAM" id="MobiDB-lite"/>
    </source>
</evidence>
<sequence length="197" mass="21526">MAGLWRWRRNPLCRRTDVVESWVALLAALLITVGTPVAGLLAGALAQDALAGAAREQQEHRHLVTATVVRSVPQPPLDPDPETSSARDSHRRVVASWKTADEAVRTGPVKAPDAATPGDRFRIWTDDRGRVTTRPLSPSATLSHAALAGVGGAAAAAGLVEGARRFTVWRLMRRRFEEWDRAWERAREDWGRTGADS</sequence>
<name>A0ABW7ULD8_9ACTN</name>
<comment type="caution">
    <text evidence="2">The sequence shown here is derived from an EMBL/GenBank/DDBJ whole genome shotgun (WGS) entry which is preliminary data.</text>
</comment>
<keyword evidence="3" id="KW-1185">Reference proteome</keyword>
<protein>
    <submittedName>
        <fullName evidence="2">Uncharacterized protein</fullName>
    </submittedName>
</protein>
<dbReference type="EMBL" id="JBIRWE010000001">
    <property type="protein sequence ID" value="MFI1963475.1"/>
    <property type="molecule type" value="Genomic_DNA"/>
</dbReference>
<evidence type="ECO:0000313" key="3">
    <source>
        <dbReference type="Proteomes" id="UP001611548"/>
    </source>
</evidence>
<dbReference type="RefSeq" id="WP_338058494.1">
    <property type="nucleotide sequence ID" value="NZ_JBIRWE010000001.1"/>
</dbReference>
<dbReference type="Proteomes" id="UP001611548">
    <property type="component" value="Unassembled WGS sequence"/>
</dbReference>
<accession>A0ABW7ULD8</accession>
<dbReference type="PANTHER" id="PTHR42305:SF1">
    <property type="entry name" value="MEMBRANE PROTEIN RV1733C-RELATED"/>
    <property type="match status" value="1"/>
</dbReference>
<proteinExistence type="predicted"/>
<feature type="region of interest" description="Disordered" evidence="1">
    <location>
        <begin position="70"/>
        <end position="92"/>
    </location>
</feature>
<evidence type="ECO:0000313" key="2">
    <source>
        <dbReference type="EMBL" id="MFI1963475.1"/>
    </source>
</evidence>
<dbReference type="InterPro" id="IPR039708">
    <property type="entry name" value="MT1774/Rv1733c-like"/>
</dbReference>